<dbReference type="InterPro" id="IPR002104">
    <property type="entry name" value="Integrase_catalytic"/>
</dbReference>
<feature type="domain" description="Tyr recombinase" evidence="2">
    <location>
        <begin position="111"/>
        <end position="294"/>
    </location>
</feature>
<dbReference type="GO" id="GO:0015074">
    <property type="term" value="P:DNA integration"/>
    <property type="evidence" value="ECO:0007669"/>
    <property type="project" value="InterPro"/>
</dbReference>
<dbReference type="AlphaFoldDB" id="A0A0J1GU77"/>
<evidence type="ECO:0000313" key="3">
    <source>
        <dbReference type="EMBL" id="KLV03285.1"/>
    </source>
</evidence>
<dbReference type="STRING" id="1195763.ABT56_20160"/>
<evidence type="ECO:0000256" key="1">
    <source>
        <dbReference type="ARBA" id="ARBA00023172"/>
    </source>
</evidence>
<dbReference type="PATRIC" id="fig|1195763.3.peg.4321"/>
<keyword evidence="1" id="KW-0233">DNA recombination</keyword>
<comment type="caution">
    <text evidence="3">The sequence shown here is derived from an EMBL/GenBank/DDBJ whole genome shotgun (WGS) entry which is preliminary data.</text>
</comment>
<protein>
    <submittedName>
        <fullName evidence="3">Integrase</fullName>
    </submittedName>
</protein>
<dbReference type="GO" id="GO:0006310">
    <property type="term" value="P:DNA recombination"/>
    <property type="evidence" value="ECO:0007669"/>
    <property type="project" value="UniProtKB-KW"/>
</dbReference>
<organism evidence="3 4">
    <name type="scientific">Photobacterium aquae</name>
    <dbReference type="NCBI Taxonomy" id="1195763"/>
    <lineage>
        <taxon>Bacteria</taxon>
        <taxon>Pseudomonadati</taxon>
        <taxon>Pseudomonadota</taxon>
        <taxon>Gammaproteobacteria</taxon>
        <taxon>Vibrionales</taxon>
        <taxon>Vibrionaceae</taxon>
        <taxon>Photobacterium</taxon>
    </lineage>
</organism>
<reference evidence="3 4" key="1">
    <citation type="submission" date="2015-05" db="EMBL/GenBank/DDBJ databases">
        <title>Photobacterium galathea sp. nov.</title>
        <authorList>
            <person name="Machado H."/>
            <person name="Gram L."/>
        </authorList>
    </citation>
    <scope>NUCLEOTIDE SEQUENCE [LARGE SCALE GENOMIC DNA]</scope>
    <source>
        <strain evidence="3 4">CGMCC 1.12159</strain>
    </source>
</reference>
<dbReference type="RefSeq" id="WP_047880719.1">
    <property type="nucleotide sequence ID" value="NZ_LDOT01000035.1"/>
</dbReference>
<sequence>MGKFASPAKQAASVMKSVQGKTLSSVGTVRNYEQALTRVAEYAKEQRIDGGLRGLTPEQALLYLEKRGEQVGQKALDMERQAIQCMMQHVTCLLEKSTSLPVIKSEQTQALNSRAYTPEQANLVSQHQSEKHRLATQLAHVCGLRAHELLTLRPREERLPDERPALESKWRGRDGNLYTVEGKGGLVRDVLIPHGLSQKLETLRYATPQHTTDRGIHYISHYAIGGGQAWSNSFSAAANRCLGWSEGAHGLRHSYAQERMHELQSSGLPREQALETVSQEMGHFRPEITEVYLR</sequence>
<dbReference type="PROSITE" id="PS51898">
    <property type="entry name" value="TYR_RECOMBINASE"/>
    <property type="match status" value="1"/>
</dbReference>
<name>A0A0J1GU77_9GAMM</name>
<keyword evidence="4" id="KW-1185">Reference proteome</keyword>
<dbReference type="InterPro" id="IPR011010">
    <property type="entry name" value="DNA_brk_join_enz"/>
</dbReference>
<dbReference type="Gene3D" id="1.10.443.10">
    <property type="entry name" value="Intergrase catalytic core"/>
    <property type="match status" value="1"/>
</dbReference>
<evidence type="ECO:0000259" key="2">
    <source>
        <dbReference type="PROSITE" id="PS51898"/>
    </source>
</evidence>
<evidence type="ECO:0000313" key="4">
    <source>
        <dbReference type="Proteomes" id="UP000036097"/>
    </source>
</evidence>
<dbReference type="OrthoDB" id="5394387at2"/>
<dbReference type="EMBL" id="LDOT01000035">
    <property type="protein sequence ID" value="KLV03285.1"/>
    <property type="molecule type" value="Genomic_DNA"/>
</dbReference>
<dbReference type="InterPro" id="IPR013762">
    <property type="entry name" value="Integrase-like_cat_sf"/>
</dbReference>
<dbReference type="GO" id="GO:0003677">
    <property type="term" value="F:DNA binding"/>
    <property type="evidence" value="ECO:0007669"/>
    <property type="project" value="InterPro"/>
</dbReference>
<gene>
    <name evidence="3" type="ORF">ABT56_20160</name>
</gene>
<dbReference type="SUPFAM" id="SSF56349">
    <property type="entry name" value="DNA breaking-rejoining enzymes"/>
    <property type="match status" value="1"/>
</dbReference>
<proteinExistence type="predicted"/>
<accession>A0A0J1GU77</accession>
<dbReference type="Proteomes" id="UP000036097">
    <property type="component" value="Unassembled WGS sequence"/>
</dbReference>